<keyword evidence="4" id="KW-1185">Reference proteome</keyword>
<evidence type="ECO:0000313" key="2">
    <source>
        <dbReference type="EMBL" id="CUU70299.1"/>
    </source>
</evidence>
<dbReference type="Proteomes" id="UP000052245">
    <property type="component" value="Unassembled WGS sequence"/>
</dbReference>
<dbReference type="EMBL" id="FAVB01000001">
    <property type="protein sequence ID" value="CUU70438.1"/>
    <property type="molecule type" value="Genomic_DNA"/>
</dbReference>
<dbReference type="GeneID" id="29473330"/>
<evidence type="ECO:0000256" key="1">
    <source>
        <dbReference type="SAM" id="Phobius"/>
    </source>
</evidence>
<sequence>MISKISKIQTPNTPNSTAIINASLPVIIKVIEKTGYNRYNLKFGSKFLSTKSQRDLEVGGEYFANIGSQSGGVININGLIKRQSHHCLEDGASLVEYLLANGDPDLFAKEIKNRLATAKNSTNFSIYASMILALESGIISVPFLYENRYALIQIKLGDPLELYLLFDNFAPFKALISEGKFIKITTPYKSFSSAFYNIFGCNCEVGNVEPFWQQKENFLDFRG</sequence>
<keyword evidence="1" id="KW-0472">Membrane</keyword>
<dbReference type="RefSeq" id="WP_059426868.1">
    <property type="nucleotide sequence ID" value="NZ_FAUT01000001.1"/>
</dbReference>
<dbReference type="AlphaFoldDB" id="A0A0S4R6X0"/>
<evidence type="ECO:0000313" key="3">
    <source>
        <dbReference type="EMBL" id="CUU70438.1"/>
    </source>
</evidence>
<evidence type="ECO:0000313" key="5">
    <source>
        <dbReference type="Proteomes" id="UP000052245"/>
    </source>
</evidence>
<comment type="caution">
    <text evidence="3">The sequence shown here is derived from an EMBL/GenBank/DDBJ whole genome shotgun (WGS) entry which is preliminary data.</text>
</comment>
<accession>A0A0S4R6X0</accession>
<name>A0A0S4R6X0_CAMHY</name>
<accession>A0A9W5AKH5</accession>
<feature type="transmembrane region" description="Helical" evidence="1">
    <location>
        <begin position="124"/>
        <end position="145"/>
    </location>
</feature>
<proteinExistence type="predicted"/>
<protein>
    <submittedName>
        <fullName evidence="3">Uncharacterized protein</fullName>
    </submittedName>
</protein>
<keyword evidence="1" id="KW-0812">Transmembrane</keyword>
<reference evidence="4 5" key="1">
    <citation type="submission" date="2015-11" db="EMBL/GenBank/DDBJ databases">
        <authorList>
            <consortium name="Pathogen Informatics"/>
        </authorList>
    </citation>
    <scope>NUCLEOTIDE SEQUENCE [LARGE SCALE GENOMIC DNA]</scope>
    <source>
        <strain evidence="3 4">006A-0059</strain>
        <strain evidence="2 5">007A-0283</strain>
    </source>
</reference>
<dbReference type="EMBL" id="FAVC01000001">
    <property type="protein sequence ID" value="CUU70299.1"/>
    <property type="molecule type" value="Genomic_DNA"/>
</dbReference>
<gene>
    <name evidence="3" type="ORF">ERS686654_00247</name>
    <name evidence="2" type="ORF">ERS739223_00179</name>
</gene>
<dbReference type="Proteomes" id="UP000052237">
    <property type="component" value="Unassembled WGS sequence"/>
</dbReference>
<evidence type="ECO:0000313" key="4">
    <source>
        <dbReference type="Proteomes" id="UP000052237"/>
    </source>
</evidence>
<organism evidence="3 4">
    <name type="scientific">Campylobacter hyointestinalis subsp. hyointestinalis</name>
    <dbReference type="NCBI Taxonomy" id="91352"/>
    <lineage>
        <taxon>Bacteria</taxon>
        <taxon>Pseudomonadati</taxon>
        <taxon>Campylobacterota</taxon>
        <taxon>Epsilonproteobacteria</taxon>
        <taxon>Campylobacterales</taxon>
        <taxon>Campylobacteraceae</taxon>
        <taxon>Campylobacter</taxon>
    </lineage>
</organism>
<keyword evidence="1" id="KW-1133">Transmembrane helix</keyword>